<dbReference type="Proteomes" id="UP000009131">
    <property type="component" value="Unassembled WGS sequence"/>
</dbReference>
<comment type="subcellular location">
    <subcellularLocation>
        <location evidence="2">Nucleus</location>
    </subcellularLocation>
</comment>
<dbReference type="eggNOG" id="KOG4102">
    <property type="taxonomic scope" value="Eukaryota"/>
</dbReference>
<evidence type="ECO:0000313" key="5">
    <source>
        <dbReference type="Proteomes" id="UP000009131"/>
    </source>
</evidence>
<keyword evidence="5" id="KW-1185">Reference proteome</keyword>
<dbReference type="RefSeq" id="XP_014571102.1">
    <property type="nucleotide sequence ID" value="XM_014715616.1"/>
</dbReference>
<dbReference type="STRING" id="764103.G7E336"/>
<dbReference type="GO" id="GO:0008157">
    <property type="term" value="F:protein phosphatase 1 binding"/>
    <property type="evidence" value="ECO:0007669"/>
    <property type="project" value="TreeGrafter"/>
</dbReference>
<dbReference type="Pfam" id="PF07491">
    <property type="entry name" value="PPI_Ypi1"/>
    <property type="match status" value="1"/>
</dbReference>
<evidence type="ECO:0000256" key="2">
    <source>
        <dbReference type="RuleBase" id="RU367162"/>
    </source>
</evidence>
<name>G7E336_MIXOS</name>
<evidence type="ECO:0000256" key="3">
    <source>
        <dbReference type="SAM" id="MobiDB-lite"/>
    </source>
</evidence>
<evidence type="ECO:0000256" key="1">
    <source>
        <dbReference type="ARBA" id="ARBA00005605"/>
    </source>
</evidence>
<organism evidence="4 5">
    <name type="scientific">Mixia osmundae (strain CBS 9802 / IAM 14324 / JCM 22182 / KY 12970)</name>
    <dbReference type="NCBI Taxonomy" id="764103"/>
    <lineage>
        <taxon>Eukaryota</taxon>
        <taxon>Fungi</taxon>
        <taxon>Dikarya</taxon>
        <taxon>Basidiomycota</taxon>
        <taxon>Pucciniomycotina</taxon>
        <taxon>Mixiomycetes</taxon>
        <taxon>Mixiales</taxon>
        <taxon>Mixiaceae</taxon>
        <taxon>Mixia</taxon>
    </lineage>
</organism>
<keyword evidence="2" id="KW-0539">Nucleus</keyword>
<dbReference type="EMBL" id="BABT02000117">
    <property type="protein sequence ID" value="GAA97217.1"/>
    <property type="molecule type" value="Genomic_DNA"/>
</dbReference>
<dbReference type="InParanoid" id="G7E336"/>
<feature type="compositionally biased region" description="Basic residues" evidence="3">
    <location>
        <begin position="145"/>
        <end position="154"/>
    </location>
</feature>
<comment type="similarity">
    <text evidence="1 2">Belongs to the YPI1 family.</text>
</comment>
<comment type="function">
    <text evidence="2">Regulator of type 1 phosphatases which maintains protein phosphatase activity under strict control.</text>
</comment>
<evidence type="ECO:0000313" key="4">
    <source>
        <dbReference type="EMBL" id="GAA97217.1"/>
    </source>
</evidence>
<dbReference type="HOGENOM" id="CLU_098333_0_2_1"/>
<dbReference type="OMA" id="HKPRQFD"/>
<dbReference type="GO" id="GO:0004865">
    <property type="term" value="F:protein serine/threonine phosphatase inhibitor activity"/>
    <property type="evidence" value="ECO:0007669"/>
    <property type="project" value="UniProtKB-UniRule"/>
</dbReference>
<dbReference type="PANTHER" id="PTHR20835">
    <property type="entry name" value="E3 UBIQUITIN-PROTEIN LIGASE PPP1R11-RELATED"/>
    <property type="match status" value="1"/>
</dbReference>
<gene>
    <name evidence="4" type="primary">Mo03893</name>
    <name evidence="4" type="ORF">E5Q_03893</name>
</gene>
<comment type="caution">
    <text evidence="4">The sequence shown here is derived from an EMBL/GenBank/DDBJ whole genome shotgun (WGS) entry which is preliminary data.</text>
</comment>
<feature type="region of interest" description="Disordered" evidence="3">
    <location>
        <begin position="79"/>
        <end position="154"/>
    </location>
</feature>
<feature type="compositionally biased region" description="Acidic residues" evidence="3">
    <location>
        <begin position="84"/>
        <end position="97"/>
    </location>
</feature>
<feature type="compositionally biased region" description="Low complexity" evidence="3">
    <location>
        <begin position="112"/>
        <end position="123"/>
    </location>
</feature>
<dbReference type="OrthoDB" id="307488at2759"/>
<accession>G7E336</accession>
<dbReference type="FunCoup" id="G7E336">
    <property type="interactions" value="152"/>
</dbReference>
<feature type="region of interest" description="Disordered" evidence="3">
    <location>
        <begin position="1"/>
        <end position="61"/>
    </location>
</feature>
<dbReference type="InterPro" id="IPR011107">
    <property type="entry name" value="PPI_Ypi1"/>
</dbReference>
<reference evidence="4 5" key="2">
    <citation type="journal article" date="2012" name="Open Biol.">
        <title>Characteristics of nucleosomes and linker DNA regions on the genome of the basidiomycete Mixia osmundae revealed by mono- and dinucleosome mapping.</title>
        <authorList>
            <person name="Nishida H."/>
            <person name="Kondo S."/>
            <person name="Matsumoto T."/>
            <person name="Suzuki Y."/>
            <person name="Yoshikawa H."/>
            <person name="Taylor T.D."/>
            <person name="Sugiyama J."/>
        </authorList>
    </citation>
    <scope>NUCLEOTIDE SEQUENCE [LARGE SCALE GENOMIC DNA]</scope>
    <source>
        <strain evidence="5">CBS 9802 / IAM 14324 / JCM 22182 / KY 12970</strain>
    </source>
</reference>
<sequence>MRRTSTRPRDSNAGSQTVTEHESDHQQADTPQAGPGGVLKLRGLSTKKSPRVKWDEEVVDNEGLGRKKSKICCIYSKPRKWDDPFDVSSDESDDSCDEGAHDHKHHSHDDSAQASKSSESSSATQVVVPPPSNAYEKQPTYTGKGKGKAKAADL</sequence>
<reference evidence="4 5" key="1">
    <citation type="journal article" date="2011" name="J. Gen. Appl. Microbiol.">
        <title>Draft genome sequencing of the enigmatic basidiomycete Mixia osmundae.</title>
        <authorList>
            <person name="Nishida H."/>
            <person name="Nagatsuka Y."/>
            <person name="Sugiyama J."/>
        </authorList>
    </citation>
    <scope>NUCLEOTIDE SEQUENCE [LARGE SCALE GENOMIC DNA]</scope>
    <source>
        <strain evidence="5">CBS 9802 / IAM 14324 / JCM 22182 / KY 12970</strain>
    </source>
</reference>
<dbReference type="AlphaFoldDB" id="G7E336"/>
<proteinExistence type="inferred from homology"/>
<dbReference type="PANTHER" id="PTHR20835:SF0">
    <property type="entry name" value="E3 UBIQUITIN-PROTEIN LIGASE PPP1R11"/>
    <property type="match status" value="1"/>
</dbReference>
<protein>
    <recommendedName>
        <fullName evidence="2">Type 1 phosphatases regulator</fullName>
    </recommendedName>
</protein>
<dbReference type="GO" id="GO:0005634">
    <property type="term" value="C:nucleus"/>
    <property type="evidence" value="ECO:0007669"/>
    <property type="project" value="UniProtKB-SubCell"/>
</dbReference>